<dbReference type="EMBL" id="UFTJ01000001">
    <property type="protein sequence ID" value="SSZ46897.1"/>
    <property type="molecule type" value="Genomic_DNA"/>
</dbReference>
<evidence type="ECO:0000313" key="1">
    <source>
        <dbReference type="EMBL" id="SSZ46897.1"/>
    </source>
</evidence>
<accession>A0A376BZB9</accession>
<organism evidence="1 2">
    <name type="scientific">Bergeyella zoohelcum</name>
    <dbReference type="NCBI Taxonomy" id="1015"/>
    <lineage>
        <taxon>Bacteria</taxon>
        <taxon>Pseudomonadati</taxon>
        <taxon>Bacteroidota</taxon>
        <taxon>Flavobacteriia</taxon>
        <taxon>Flavobacteriales</taxon>
        <taxon>Weeksellaceae</taxon>
        <taxon>Bergeyella</taxon>
    </lineage>
</organism>
<name>A0A376BZB9_9FLAO</name>
<dbReference type="AlphaFoldDB" id="A0A376BZB9"/>
<evidence type="ECO:0000313" key="2">
    <source>
        <dbReference type="Proteomes" id="UP000255515"/>
    </source>
</evidence>
<gene>
    <name evidence="1" type="ORF">NCTC11661_00559</name>
</gene>
<sequence length="34" mass="3999">MTAFLCLEYKHDCNEVNTHAKKKIRQNGNKNTFT</sequence>
<dbReference type="Proteomes" id="UP000255515">
    <property type="component" value="Unassembled WGS sequence"/>
</dbReference>
<proteinExistence type="predicted"/>
<protein>
    <submittedName>
        <fullName evidence="1">Uncharacterized protein</fullName>
    </submittedName>
</protein>
<reference evidence="1 2" key="1">
    <citation type="submission" date="2018-06" db="EMBL/GenBank/DDBJ databases">
        <authorList>
            <consortium name="Pathogen Informatics"/>
            <person name="Doyle S."/>
        </authorList>
    </citation>
    <scope>NUCLEOTIDE SEQUENCE [LARGE SCALE GENOMIC DNA]</scope>
    <source>
        <strain evidence="1 2">NCTC11661</strain>
    </source>
</reference>